<dbReference type="Proteomes" id="UP001501772">
    <property type="component" value="Unassembled WGS sequence"/>
</dbReference>
<reference evidence="2" key="1">
    <citation type="journal article" date="2019" name="Int. J. Syst. Evol. Microbiol.">
        <title>The Global Catalogue of Microorganisms (GCM) 10K type strain sequencing project: providing services to taxonomists for standard genome sequencing and annotation.</title>
        <authorList>
            <consortium name="The Broad Institute Genomics Platform"/>
            <consortium name="The Broad Institute Genome Sequencing Center for Infectious Disease"/>
            <person name="Wu L."/>
            <person name="Ma J."/>
        </authorList>
    </citation>
    <scope>NUCLEOTIDE SEQUENCE [LARGE SCALE GENOMIC DNA]</scope>
    <source>
        <strain evidence="2">JCM 17626</strain>
    </source>
</reference>
<proteinExistence type="predicted"/>
<comment type="caution">
    <text evidence="1">The sequence shown here is derived from an EMBL/GenBank/DDBJ whole genome shotgun (WGS) entry which is preliminary data.</text>
</comment>
<gene>
    <name evidence="1" type="ORF">GCM10022289_44890</name>
</gene>
<evidence type="ECO:0000313" key="2">
    <source>
        <dbReference type="Proteomes" id="UP001501772"/>
    </source>
</evidence>
<organism evidence="1 2">
    <name type="scientific">Pedobacter jeongneungensis</name>
    <dbReference type="NCBI Taxonomy" id="947309"/>
    <lineage>
        <taxon>Bacteria</taxon>
        <taxon>Pseudomonadati</taxon>
        <taxon>Bacteroidota</taxon>
        <taxon>Sphingobacteriia</taxon>
        <taxon>Sphingobacteriales</taxon>
        <taxon>Sphingobacteriaceae</taxon>
        <taxon>Pedobacter</taxon>
    </lineage>
</organism>
<sequence length="142" mass="15598">MDIIQINELQLDLNSALSAGFEISPAEVFDLKYNPDVTEAVKRTLFIGFPNNFPMAANVSPSEIADLKKRLNANLAVNILHIITCSLANFDCFVVLTVGIDVAGRGFLDGLPVLFTKLNKRILLVDIKQGPIDWAINRKGNT</sequence>
<accession>A0ABP8BQ36</accession>
<protein>
    <submittedName>
        <fullName evidence="1">Uncharacterized protein</fullName>
    </submittedName>
</protein>
<dbReference type="EMBL" id="BAABBY010000015">
    <property type="protein sequence ID" value="GAA4213149.1"/>
    <property type="molecule type" value="Genomic_DNA"/>
</dbReference>
<evidence type="ECO:0000313" key="1">
    <source>
        <dbReference type="EMBL" id="GAA4213149.1"/>
    </source>
</evidence>
<name>A0ABP8BQ36_9SPHI</name>
<keyword evidence="2" id="KW-1185">Reference proteome</keyword>
<dbReference type="RefSeq" id="WP_344853667.1">
    <property type="nucleotide sequence ID" value="NZ_BAABBY010000015.1"/>
</dbReference>